<keyword evidence="11" id="KW-0368">Histidine biosynthesis</keyword>
<evidence type="ECO:0000256" key="11">
    <source>
        <dbReference type="ARBA" id="ARBA00023102"/>
    </source>
</evidence>
<evidence type="ECO:0000256" key="2">
    <source>
        <dbReference type="ARBA" id="ARBA00004496"/>
    </source>
</evidence>
<comment type="catalytic activity">
    <reaction evidence="1">
        <text>1-(5-phospho-beta-D-ribosyl)-ATP + diphosphate = 5-phospho-alpha-D-ribose 1-diphosphate + ATP</text>
        <dbReference type="Rhea" id="RHEA:18473"/>
        <dbReference type="ChEBI" id="CHEBI:30616"/>
        <dbReference type="ChEBI" id="CHEBI:33019"/>
        <dbReference type="ChEBI" id="CHEBI:58017"/>
        <dbReference type="ChEBI" id="CHEBI:73183"/>
        <dbReference type="EC" id="2.4.2.17"/>
    </reaction>
</comment>
<keyword evidence="7 15" id="KW-0328">Glycosyltransferase</keyword>
<evidence type="ECO:0000256" key="3">
    <source>
        <dbReference type="ARBA" id="ARBA00004667"/>
    </source>
</evidence>
<evidence type="ECO:0000313" key="15">
    <source>
        <dbReference type="EMBL" id="MFB9628638.1"/>
    </source>
</evidence>
<comment type="caution">
    <text evidence="15">The sequence shown here is derived from an EMBL/GenBank/DDBJ whole genome shotgun (WGS) entry which is preliminary data.</text>
</comment>
<evidence type="ECO:0000313" key="16">
    <source>
        <dbReference type="Proteomes" id="UP001589532"/>
    </source>
</evidence>
<protein>
    <recommendedName>
        <fullName evidence="4 13">ATP phosphoribosyltransferase</fullName>
        <ecNumber evidence="4 13">2.4.2.17</ecNumber>
    </recommendedName>
</protein>
<proteinExistence type="predicted"/>
<dbReference type="InterPro" id="IPR013820">
    <property type="entry name" value="ATP_PRibTrfase_cat"/>
</dbReference>
<comment type="function">
    <text evidence="12">Catalyzes the condensation of ATP and 5-phosphoribose 1-diphosphate to form N'-(5'-phosphoribosyl)-ATP (PR-ATP). Has a crucial role in the pathway because the rate of histidine biosynthesis seems to be controlled primarily by regulation of HisG enzymatic activity.</text>
</comment>
<evidence type="ECO:0000256" key="9">
    <source>
        <dbReference type="ARBA" id="ARBA00022741"/>
    </source>
</evidence>
<gene>
    <name evidence="15" type="primary">hisG</name>
    <name evidence="15" type="ORF">ACFFSA_36660</name>
</gene>
<keyword evidence="10" id="KW-0067">ATP-binding</keyword>
<dbReference type="RefSeq" id="WP_344990579.1">
    <property type="nucleotide sequence ID" value="NZ_BAAAXV010000005.1"/>
</dbReference>
<comment type="subcellular location">
    <subcellularLocation>
        <location evidence="2">Cytoplasm</location>
    </subcellularLocation>
</comment>
<evidence type="ECO:0000259" key="14">
    <source>
        <dbReference type="Pfam" id="PF01634"/>
    </source>
</evidence>
<dbReference type="EMBL" id="JBHMBW010000049">
    <property type="protein sequence ID" value="MFB9628638.1"/>
    <property type="molecule type" value="Genomic_DNA"/>
</dbReference>
<evidence type="ECO:0000256" key="7">
    <source>
        <dbReference type="ARBA" id="ARBA00022676"/>
    </source>
</evidence>
<evidence type="ECO:0000256" key="5">
    <source>
        <dbReference type="ARBA" id="ARBA00022490"/>
    </source>
</evidence>
<evidence type="ECO:0000256" key="6">
    <source>
        <dbReference type="ARBA" id="ARBA00022605"/>
    </source>
</evidence>
<accession>A0ABV5SCS3</accession>
<dbReference type="EC" id="2.4.2.17" evidence="4 13"/>
<evidence type="ECO:0000256" key="1">
    <source>
        <dbReference type="ARBA" id="ARBA00000915"/>
    </source>
</evidence>
<keyword evidence="16" id="KW-1185">Reference proteome</keyword>
<dbReference type="PANTHER" id="PTHR21403">
    <property type="entry name" value="ATP PHOSPHORIBOSYLTRANSFERASE ATP-PRTASE"/>
    <property type="match status" value="1"/>
</dbReference>
<evidence type="ECO:0000256" key="4">
    <source>
        <dbReference type="ARBA" id="ARBA00011946"/>
    </source>
</evidence>
<dbReference type="Gene3D" id="3.40.190.10">
    <property type="entry name" value="Periplasmic binding protein-like II"/>
    <property type="match status" value="2"/>
</dbReference>
<dbReference type="InterPro" id="IPR001348">
    <property type="entry name" value="ATP_PRibTrfase_HisG"/>
</dbReference>
<organism evidence="15 16">
    <name type="scientific">Nonomuraea helvata</name>
    <dbReference type="NCBI Taxonomy" id="37484"/>
    <lineage>
        <taxon>Bacteria</taxon>
        <taxon>Bacillati</taxon>
        <taxon>Actinomycetota</taxon>
        <taxon>Actinomycetes</taxon>
        <taxon>Streptosporangiales</taxon>
        <taxon>Streptosporangiaceae</taxon>
        <taxon>Nonomuraea</taxon>
    </lineage>
</organism>
<feature type="domain" description="ATP phosphoribosyltransferase catalytic" evidence="14">
    <location>
        <begin position="51"/>
        <end position="209"/>
    </location>
</feature>
<evidence type="ECO:0000256" key="12">
    <source>
        <dbReference type="ARBA" id="ARBA00024861"/>
    </source>
</evidence>
<reference evidence="15 16" key="1">
    <citation type="submission" date="2024-09" db="EMBL/GenBank/DDBJ databases">
        <authorList>
            <person name="Sun Q."/>
            <person name="Mori K."/>
        </authorList>
    </citation>
    <scope>NUCLEOTIDE SEQUENCE [LARGE SCALE GENOMIC DNA]</scope>
    <source>
        <strain evidence="15 16">JCM 3143</strain>
    </source>
</reference>
<keyword evidence="5" id="KW-0963">Cytoplasm</keyword>
<dbReference type="Pfam" id="PF01634">
    <property type="entry name" value="HisG"/>
    <property type="match status" value="1"/>
</dbReference>
<keyword evidence="8 15" id="KW-0808">Transferase</keyword>
<dbReference type="PANTHER" id="PTHR21403:SF10">
    <property type="entry name" value="ATP PHOSPHORIBOSYLTRANSFERASE"/>
    <property type="match status" value="1"/>
</dbReference>
<keyword evidence="9" id="KW-0547">Nucleotide-binding</keyword>
<evidence type="ECO:0000256" key="13">
    <source>
        <dbReference type="NCBIfam" id="TIGR00070"/>
    </source>
</evidence>
<dbReference type="Proteomes" id="UP001589532">
    <property type="component" value="Unassembled WGS sequence"/>
</dbReference>
<dbReference type="GO" id="GO:0003879">
    <property type="term" value="F:ATP phosphoribosyltransferase activity"/>
    <property type="evidence" value="ECO:0007669"/>
    <property type="project" value="UniProtKB-EC"/>
</dbReference>
<comment type="pathway">
    <text evidence="3">Amino-acid biosynthesis; L-histidine biosynthesis; L-histidine from 5-phospho-alpha-D-ribose 1-diphosphate: step 1/9.</text>
</comment>
<keyword evidence="6" id="KW-0028">Amino-acid biosynthesis</keyword>
<dbReference type="SUPFAM" id="SSF53850">
    <property type="entry name" value="Periplasmic binding protein-like II"/>
    <property type="match status" value="1"/>
</dbReference>
<name>A0ABV5SCS3_9ACTN</name>
<evidence type="ECO:0000256" key="10">
    <source>
        <dbReference type="ARBA" id="ARBA00022840"/>
    </source>
</evidence>
<dbReference type="NCBIfam" id="TIGR00070">
    <property type="entry name" value="hisG"/>
    <property type="match status" value="1"/>
</dbReference>
<evidence type="ECO:0000256" key="8">
    <source>
        <dbReference type="ARBA" id="ARBA00022679"/>
    </source>
</evidence>
<sequence>MISLALPRGSSLEKRTLDLFARAGLRIQRPSDHSYRGTITYGDTGQVSFYKPREIPLVVESGLFDAGLTGADWIEDCAAKVEIVESFTYAKVTDSPWRLVLAVPEEHPASSVADLGPGTRVASEYLNVARRFFRDAGTRVELVPSYGATEAKIPELADAVIDVVETGASLRNNGLRILETIRTCTPQVIASPAAWADAGKRDRIRGIARLLVAASRGPLRILLTVRAPRHRLGEVRPHLPAGSWRAGVDLADDDLLVLQGLALREGLPEMIDGLLRAGAIDVIESEVGKVVEVGP</sequence>